<accession>A0AA36DSU8</accession>
<sequence>MNTILVFVALLGFALCEEPTPQPPQALPEIKKPGKAGMPFKMVPPRRRLFDKKFDNLSEEEKAELEKKREEIKKEVREKMVKLIEELNEALNKQSAILDDKALSRKEKLEALRKLKEENPKVYNVLKAIFQQFVPKPKFGRRRGPKMIRPFRRGWQKGLKERKSPENKPFGPKRHLPKPMKPMPAKLDAPPVKP</sequence>
<evidence type="ECO:0000256" key="1">
    <source>
        <dbReference type="SAM" id="Coils"/>
    </source>
</evidence>
<name>A0AA36DSU8_CYLNA</name>
<feature type="compositionally biased region" description="Basic residues" evidence="2">
    <location>
        <begin position="140"/>
        <end position="155"/>
    </location>
</feature>
<gene>
    <name evidence="5" type="ORF">CYNAS_LOCUS4460</name>
</gene>
<evidence type="ECO:0000256" key="3">
    <source>
        <dbReference type="SAM" id="SignalP"/>
    </source>
</evidence>
<dbReference type="EMBL" id="CATQJL010000112">
    <property type="protein sequence ID" value="CAJ0592477.1"/>
    <property type="molecule type" value="Genomic_DNA"/>
</dbReference>
<dbReference type="Proteomes" id="UP001176961">
    <property type="component" value="Unassembled WGS sequence"/>
</dbReference>
<feature type="chain" id="PRO_5041287365" description="SXP/RAL-2 family protein Ani s 5-like cation-binding domain-containing protein" evidence="3">
    <location>
        <begin position="17"/>
        <end position="194"/>
    </location>
</feature>
<keyword evidence="3" id="KW-0732">Signal</keyword>
<reference evidence="5" key="1">
    <citation type="submission" date="2023-07" db="EMBL/GenBank/DDBJ databases">
        <authorList>
            <consortium name="CYATHOMIX"/>
        </authorList>
    </citation>
    <scope>NUCLEOTIDE SEQUENCE</scope>
    <source>
        <strain evidence="5">N/A</strain>
    </source>
</reference>
<feature type="domain" description="SXP/RAL-2 family protein Ani s 5-like cation-binding" evidence="4">
    <location>
        <begin position="60"/>
        <end position="133"/>
    </location>
</feature>
<keyword evidence="1" id="KW-0175">Coiled coil</keyword>
<dbReference type="InterPro" id="IPR003677">
    <property type="entry name" value="ANIS5_cation-bd"/>
</dbReference>
<dbReference type="AlphaFoldDB" id="A0AA36DSU8"/>
<protein>
    <recommendedName>
        <fullName evidence="4">SXP/RAL-2 family protein Ani s 5-like cation-binding domain-containing protein</fullName>
    </recommendedName>
</protein>
<feature type="signal peptide" evidence="3">
    <location>
        <begin position="1"/>
        <end position="16"/>
    </location>
</feature>
<organism evidence="5 6">
    <name type="scientific">Cylicocyclus nassatus</name>
    <name type="common">Nematode worm</name>
    <dbReference type="NCBI Taxonomy" id="53992"/>
    <lineage>
        <taxon>Eukaryota</taxon>
        <taxon>Metazoa</taxon>
        <taxon>Ecdysozoa</taxon>
        <taxon>Nematoda</taxon>
        <taxon>Chromadorea</taxon>
        <taxon>Rhabditida</taxon>
        <taxon>Rhabditina</taxon>
        <taxon>Rhabditomorpha</taxon>
        <taxon>Strongyloidea</taxon>
        <taxon>Strongylidae</taxon>
        <taxon>Cylicocyclus</taxon>
    </lineage>
</organism>
<evidence type="ECO:0000313" key="5">
    <source>
        <dbReference type="EMBL" id="CAJ0592477.1"/>
    </source>
</evidence>
<evidence type="ECO:0000313" key="6">
    <source>
        <dbReference type="Proteomes" id="UP001176961"/>
    </source>
</evidence>
<evidence type="ECO:0000259" key="4">
    <source>
        <dbReference type="Pfam" id="PF02520"/>
    </source>
</evidence>
<feature type="coiled-coil region" evidence="1">
    <location>
        <begin position="55"/>
        <end position="118"/>
    </location>
</feature>
<dbReference type="Pfam" id="PF02520">
    <property type="entry name" value="ANIS5_cation-bd"/>
    <property type="match status" value="1"/>
</dbReference>
<proteinExistence type="predicted"/>
<comment type="caution">
    <text evidence="5">The sequence shown here is derived from an EMBL/GenBank/DDBJ whole genome shotgun (WGS) entry which is preliminary data.</text>
</comment>
<keyword evidence="6" id="KW-1185">Reference proteome</keyword>
<feature type="region of interest" description="Disordered" evidence="2">
    <location>
        <begin position="140"/>
        <end position="194"/>
    </location>
</feature>
<feature type="compositionally biased region" description="Low complexity" evidence="2">
    <location>
        <begin position="183"/>
        <end position="194"/>
    </location>
</feature>
<evidence type="ECO:0000256" key="2">
    <source>
        <dbReference type="SAM" id="MobiDB-lite"/>
    </source>
</evidence>